<accession>A0AAW2ZAT4</accession>
<dbReference type="SUPFAM" id="SSF74650">
    <property type="entry name" value="Galactose mutarotase-like"/>
    <property type="match status" value="1"/>
</dbReference>
<dbReference type="InterPro" id="IPR008183">
    <property type="entry name" value="Aldose_1/G6P_1-epimerase"/>
</dbReference>
<proteinExistence type="predicted"/>
<dbReference type="AlphaFoldDB" id="A0AAW2ZAT4"/>
<keyword evidence="2" id="KW-1185">Reference proteome</keyword>
<dbReference type="GO" id="GO:0030246">
    <property type="term" value="F:carbohydrate binding"/>
    <property type="evidence" value="ECO:0007669"/>
    <property type="project" value="InterPro"/>
</dbReference>
<protein>
    <submittedName>
        <fullName evidence="1">Aldose 1-epimerase</fullName>
    </submittedName>
</protein>
<dbReference type="InterPro" id="IPR014718">
    <property type="entry name" value="GH-type_carb-bd"/>
</dbReference>
<dbReference type="GO" id="GO:0033499">
    <property type="term" value="P:galactose catabolic process via UDP-galactose, Leloir pathway"/>
    <property type="evidence" value="ECO:0007669"/>
    <property type="project" value="TreeGrafter"/>
</dbReference>
<reference evidence="1 2" key="1">
    <citation type="submission" date="2024-03" db="EMBL/GenBank/DDBJ databases">
        <title>The Acrasis kona genome and developmental transcriptomes reveal deep origins of eukaryotic multicellular pathways.</title>
        <authorList>
            <person name="Sheikh S."/>
            <person name="Fu C.-J."/>
            <person name="Brown M.W."/>
            <person name="Baldauf S.L."/>
        </authorList>
    </citation>
    <scope>NUCLEOTIDE SEQUENCE [LARGE SCALE GENOMIC DNA]</scope>
    <source>
        <strain evidence="1 2">ATCC MYA-3509</strain>
    </source>
</reference>
<comment type="caution">
    <text evidence="1">The sequence shown here is derived from an EMBL/GenBank/DDBJ whole genome shotgun (WGS) entry which is preliminary data.</text>
</comment>
<dbReference type="Gene3D" id="2.70.98.10">
    <property type="match status" value="1"/>
</dbReference>
<dbReference type="PANTHER" id="PTHR10091">
    <property type="entry name" value="ALDOSE-1-EPIMERASE"/>
    <property type="match status" value="1"/>
</dbReference>
<evidence type="ECO:0000313" key="2">
    <source>
        <dbReference type="Proteomes" id="UP001431209"/>
    </source>
</evidence>
<evidence type="ECO:0000313" key="1">
    <source>
        <dbReference type="EMBL" id="KAL0486388.1"/>
    </source>
</evidence>
<organism evidence="1 2">
    <name type="scientific">Acrasis kona</name>
    <dbReference type="NCBI Taxonomy" id="1008807"/>
    <lineage>
        <taxon>Eukaryota</taxon>
        <taxon>Discoba</taxon>
        <taxon>Heterolobosea</taxon>
        <taxon>Tetramitia</taxon>
        <taxon>Eutetramitia</taxon>
        <taxon>Acrasidae</taxon>
        <taxon>Acrasis</taxon>
    </lineage>
</organism>
<dbReference type="EMBL" id="JAOPGA020001228">
    <property type="protein sequence ID" value="KAL0486388.1"/>
    <property type="molecule type" value="Genomic_DNA"/>
</dbReference>
<dbReference type="Proteomes" id="UP001431209">
    <property type="component" value="Unassembled WGS sequence"/>
</dbReference>
<dbReference type="GO" id="GO:0004034">
    <property type="term" value="F:aldose 1-epimerase activity"/>
    <property type="evidence" value="ECO:0007669"/>
    <property type="project" value="TreeGrafter"/>
</dbReference>
<dbReference type="Pfam" id="PF01263">
    <property type="entry name" value="Aldose_epim"/>
    <property type="match status" value="1"/>
</dbReference>
<gene>
    <name evidence="1" type="ORF">AKO1_001967</name>
</gene>
<name>A0AAW2ZAT4_9EUKA</name>
<dbReference type="PANTHER" id="PTHR10091:SF0">
    <property type="entry name" value="GALACTOSE MUTAROTASE"/>
    <property type="match status" value="1"/>
</dbReference>
<dbReference type="InterPro" id="IPR011013">
    <property type="entry name" value="Gal_mutarotase_sf_dom"/>
</dbReference>
<dbReference type="GO" id="GO:0006006">
    <property type="term" value="P:glucose metabolic process"/>
    <property type="evidence" value="ECO:0007669"/>
    <property type="project" value="TreeGrafter"/>
</dbReference>
<sequence>MDSDFATIRYKNQVAVISKKGGGIAQYYIEKDGEKKHFIYGYDSAESQGQNSGMGDVLSPWPGRLGDQKYNWNGSEYDVTGGVPSVDDNNNALHGYVRNLKWDVKVLEELGGGSATANVVLDEQKGYPFKLSYQIYYEMIECGLNMHVKVTNIGDKDAPFGLGHHPYFTIDCADVDDLELLIPSSTMVEFDSTKKPTGKLINVAEESKEYNFTTFKKIGDLVLDNCFTSCRPSVRERSVSGEKNYLFTSIRLKDKVVSMSQDLGKYPYIQVYTFDGSKKGHKRKAIALEPMTCCGFAFNEPDLGLINLKPGEEFDAEWGISVHSSDDGLY</sequence>